<dbReference type="PANTHER" id="PTHR11601">
    <property type="entry name" value="CYSTEINE DESULFURYLASE FAMILY MEMBER"/>
    <property type="match status" value="1"/>
</dbReference>
<evidence type="ECO:0000256" key="11">
    <source>
        <dbReference type="SAM" id="MobiDB-lite"/>
    </source>
</evidence>
<evidence type="ECO:0000256" key="3">
    <source>
        <dbReference type="ARBA" id="ARBA00006490"/>
    </source>
</evidence>
<feature type="domain" description="Aminotransferase class V" evidence="12">
    <location>
        <begin position="46"/>
        <end position="404"/>
    </location>
</feature>
<evidence type="ECO:0000259" key="12">
    <source>
        <dbReference type="Pfam" id="PF00266"/>
    </source>
</evidence>
<feature type="compositionally biased region" description="Polar residues" evidence="11">
    <location>
        <begin position="28"/>
        <end position="37"/>
    </location>
</feature>
<comment type="cofactor">
    <cofactor evidence="1">
        <name>pyridoxal 5'-phosphate</name>
        <dbReference type="ChEBI" id="CHEBI:597326"/>
    </cofactor>
</comment>
<dbReference type="SUPFAM" id="SSF53383">
    <property type="entry name" value="PLP-dependent transferases"/>
    <property type="match status" value="1"/>
</dbReference>
<organism evidence="13 14">
    <name type="scientific">Rhodopseudomonas palustris</name>
    <dbReference type="NCBI Taxonomy" id="1076"/>
    <lineage>
        <taxon>Bacteria</taxon>
        <taxon>Pseudomonadati</taxon>
        <taxon>Pseudomonadota</taxon>
        <taxon>Alphaproteobacteria</taxon>
        <taxon>Hyphomicrobiales</taxon>
        <taxon>Nitrobacteraceae</taxon>
        <taxon>Rhodopseudomonas</taxon>
    </lineage>
</organism>
<protein>
    <recommendedName>
        <fullName evidence="4">Cysteine desulfurase</fullName>
    </recommendedName>
</protein>
<dbReference type="EMBL" id="JACRJB010000052">
    <property type="protein sequence ID" value="MBI5131186.1"/>
    <property type="molecule type" value="Genomic_DNA"/>
</dbReference>
<dbReference type="Gene3D" id="3.90.1150.10">
    <property type="entry name" value="Aspartate Aminotransferase, domain 1"/>
    <property type="match status" value="1"/>
</dbReference>
<dbReference type="Proteomes" id="UP000782519">
    <property type="component" value="Unassembled WGS sequence"/>
</dbReference>
<keyword evidence="5" id="KW-0808">Transferase</keyword>
<dbReference type="InterPro" id="IPR015424">
    <property type="entry name" value="PyrdxlP-dep_Trfase"/>
</dbReference>
<dbReference type="InterPro" id="IPR000192">
    <property type="entry name" value="Aminotrans_V_dom"/>
</dbReference>
<dbReference type="Pfam" id="PF00266">
    <property type="entry name" value="Aminotran_5"/>
    <property type="match status" value="1"/>
</dbReference>
<gene>
    <name evidence="13" type="ORF">HZA66_17230</name>
</gene>
<sequence length="428" mass="44130">MERRANCKHIEQRAVPESKPAAAGSDPGTASDSSQRVTALPSLDRVYLDWNATTPLRPEARAAMAAALERGGNPSSIHAEGRAARAMVEQARAAVAAAVGAEPRNVVFTSGGTEANTLALTPGLRIGAQPADRLVISAIEHASVLAGGRFAQDQIETVQVSGEGVVDLDHLRSLLAGRPPALVSVMLANNETGALQPIAAIAEIVHDSGGLLHVDAIQALGKIPFTLKDLGADLVSVSAHKIGGPTGVGALVVGVRLAGLEPLLRGGGQELGRRAGTENVAGIAGFGAAVAAAIPGMADDMARVEKLRNRLEANLRQTEGSVIVAESAPRLPNTTLVAVPGLRAETAVIGFDLAGIAVSSGSACSSGKVRPSHVLEAMGFGPELAQSAIRISLGWSSSESDIDRCLQAWRKLAGNLTKRDHETVLERF</sequence>
<keyword evidence="8" id="KW-0408">Iron</keyword>
<proteinExistence type="inferred from homology"/>
<comment type="caution">
    <text evidence="13">The sequence shown here is derived from an EMBL/GenBank/DDBJ whole genome shotgun (WGS) entry which is preliminary data.</text>
</comment>
<evidence type="ECO:0000256" key="7">
    <source>
        <dbReference type="ARBA" id="ARBA00022898"/>
    </source>
</evidence>
<dbReference type="PANTHER" id="PTHR11601:SF34">
    <property type="entry name" value="CYSTEINE DESULFURASE"/>
    <property type="match status" value="1"/>
</dbReference>
<evidence type="ECO:0000256" key="5">
    <source>
        <dbReference type="ARBA" id="ARBA00022679"/>
    </source>
</evidence>
<dbReference type="AlphaFoldDB" id="A0A933RYS6"/>
<feature type="region of interest" description="Disordered" evidence="11">
    <location>
        <begin position="1"/>
        <end position="37"/>
    </location>
</feature>
<comment type="function">
    <text evidence="2">Catalyzes the removal of elemental sulfur atoms from cysteine to produce alanine. Seems to participate in the biosynthesis of the nitrogenase metalloclusters by providing the inorganic sulfur required for the Fe-S core formation.</text>
</comment>
<dbReference type="Gene3D" id="3.40.640.10">
    <property type="entry name" value="Type I PLP-dependent aspartate aminotransferase-like (Major domain)"/>
    <property type="match status" value="1"/>
</dbReference>
<evidence type="ECO:0000256" key="1">
    <source>
        <dbReference type="ARBA" id="ARBA00001933"/>
    </source>
</evidence>
<evidence type="ECO:0000256" key="9">
    <source>
        <dbReference type="ARBA" id="ARBA00023014"/>
    </source>
</evidence>
<evidence type="ECO:0000256" key="2">
    <source>
        <dbReference type="ARBA" id="ARBA00003120"/>
    </source>
</evidence>
<keyword evidence="9" id="KW-0411">Iron-sulfur</keyword>
<evidence type="ECO:0000256" key="6">
    <source>
        <dbReference type="ARBA" id="ARBA00022723"/>
    </source>
</evidence>
<accession>A0A933RYS6</accession>
<evidence type="ECO:0000256" key="10">
    <source>
        <dbReference type="ARBA" id="ARBA00050776"/>
    </source>
</evidence>
<reference evidence="13" key="1">
    <citation type="submission" date="2020-07" db="EMBL/GenBank/DDBJ databases">
        <title>Huge and variable diversity of episymbiotic CPR bacteria and DPANN archaea in groundwater ecosystems.</title>
        <authorList>
            <person name="He C.Y."/>
            <person name="Keren R."/>
            <person name="Whittaker M."/>
            <person name="Farag I.F."/>
            <person name="Doudna J."/>
            <person name="Cate J.H.D."/>
            <person name="Banfield J.F."/>
        </authorList>
    </citation>
    <scope>NUCLEOTIDE SEQUENCE</scope>
    <source>
        <strain evidence="13">NC_groundwater_1818_Pr3_B-0.1um_66_35</strain>
    </source>
</reference>
<dbReference type="GO" id="GO:0046872">
    <property type="term" value="F:metal ion binding"/>
    <property type="evidence" value="ECO:0007669"/>
    <property type="project" value="UniProtKB-KW"/>
</dbReference>
<comment type="catalytic activity">
    <reaction evidence="10">
        <text>(sulfur carrier)-H + L-cysteine = (sulfur carrier)-SH + L-alanine</text>
        <dbReference type="Rhea" id="RHEA:43892"/>
        <dbReference type="Rhea" id="RHEA-COMP:14737"/>
        <dbReference type="Rhea" id="RHEA-COMP:14739"/>
        <dbReference type="ChEBI" id="CHEBI:29917"/>
        <dbReference type="ChEBI" id="CHEBI:35235"/>
        <dbReference type="ChEBI" id="CHEBI:57972"/>
        <dbReference type="ChEBI" id="CHEBI:64428"/>
        <dbReference type="EC" id="2.8.1.7"/>
    </reaction>
</comment>
<dbReference type="InterPro" id="IPR015422">
    <property type="entry name" value="PyrdxlP-dep_Trfase_small"/>
</dbReference>
<comment type="similarity">
    <text evidence="3">Belongs to the class-V pyridoxal-phosphate-dependent aminotransferase family. NifS/IscS subfamily.</text>
</comment>
<evidence type="ECO:0000256" key="8">
    <source>
        <dbReference type="ARBA" id="ARBA00023004"/>
    </source>
</evidence>
<keyword evidence="6" id="KW-0479">Metal-binding</keyword>
<evidence type="ECO:0000313" key="13">
    <source>
        <dbReference type="EMBL" id="MBI5131186.1"/>
    </source>
</evidence>
<evidence type="ECO:0000256" key="4">
    <source>
        <dbReference type="ARBA" id="ARBA00013558"/>
    </source>
</evidence>
<keyword evidence="7" id="KW-0663">Pyridoxal phosphate</keyword>
<dbReference type="InterPro" id="IPR016454">
    <property type="entry name" value="Cysteine_dSase"/>
</dbReference>
<dbReference type="InterPro" id="IPR015421">
    <property type="entry name" value="PyrdxlP-dep_Trfase_major"/>
</dbReference>
<feature type="compositionally biased region" description="Basic and acidic residues" evidence="11">
    <location>
        <begin position="1"/>
        <end position="16"/>
    </location>
</feature>
<dbReference type="GO" id="GO:0051536">
    <property type="term" value="F:iron-sulfur cluster binding"/>
    <property type="evidence" value="ECO:0007669"/>
    <property type="project" value="UniProtKB-KW"/>
</dbReference>
<dbReference type="Gene3D" id="1.10.260.50">
    <property type="match status" value="1"/>
</dbReference>
<name>A0A933RYS6_RHOPL</name>
<dbReference type="PIRSF" id="PIRSF005572">
    <property type="entry name" value="NifS"/>
    <property type="match status" value="1"/>
</dbReference>
<dbReference type="GO" id="GO:0031071">
    <property type="term" value="F:cysteine desulfurase activity"/>
    <property type="evidence" value="ECO:0007669"/>
    <property type="project" value="UniProtKB-EC"/>
</dbReference>
<evidence type="ECO:0000313" key="14">
    <source>
        <dbReference type="Proteomes" id="UP000782519"/>
    </source>
</evidence>